<sequence>MMLPPPSPHPSSASFSFLPIPSPSLRSLSLHPHLFRPPRLLASDHLDVPSPASERENRPPSSVPPWILADGADSLKMPTAPWMSSPLVLPRDQVLDPSSPRRSARRKHKNDGRADRDLTEKVRGGRSRYAMLGIIRNIKSLRELHSLEADDEKPTSSGVSGGTQVVDLDIPLGTGDSGAGRRIPWVSAEVDKLVFRREKKVKEITAAELVLAPDLLFRLRGEAKKMKKWVKAKKAGVTQVVVEEIQRGWRNDELVMVRIVEPLRRNMDRAREIVETKTGGLVVWIKRDFLVIYRGEKYGMILHTPSCYNAVDQVNLGIFDSNRAIFSVNSGGIMKDMENNIYLTNKNSVTQHPVEGSLYEREANRLLDGLGPRFVDWWWRTPLPVDADLLPEVVPSFRPPFRMRPPGIRRLTGGVLILRNKFFIILYRGKDFLPDGVFNLIEEREAELDKELLVEEEARLSSTNLTHTMDAISLSSNSAGTRMEFQNIQTNHVRLSIKNHRCQVQIEAEKEKLEKELRLNEHRLFILNQKIEKSNQLLSKLSLSWCPSDQIADQEILTEEERQAFRKIGLAMDEVILLGRRGIYNGVIGSIHQHWKHREVVKVITKQKAKYQVNYSARLLEVECGGILVAVEKLRTSHAIIIYRGKNYARPLQLPDNILTKREALQRSIEIQRRGSLKHFSLQREKAIRKLKQRLYPGSDATMSSTFISPSISYDSAQFTLADDDPCIALFSNSALYLHPFRDSSSNKRIFFLFDCAGTDMAY</sequence>
<keyword evidence="6 10" id="KW-0694">RNA-binding</keyword>
<evidence type="ECO:0000256" key="7">
    <source>
        <dbReference type="ARBA" id="ARBA00022946"/>
    </source>
</evidence>
<keyword evidence="15" id="KW-1185">Reference proteome</keyword>
<feature type="domain" description="CRM" evidence="13">
    <location>
        <begin position="555"/>
        <end position="655"/>
    </location>
</feature>
<evidence type="ECO:0000256" key="5">
    <source>
        <dbReference type="ARBA" id="ARBA00022737"/>
    </source>
</evidence>
<evidence type="ECO:0000313" key="15">
    <source>
        <dbReference type="Proteomes" id="UP000734854"/>
    </source>
</evidence>
<keyword evidence="3" id="KW-0934">Plastid</keyword>
<dbReference type="GO" id="GO:0000373">
    <property type="term" value="P:Group II intron splicing"/>
    <property type="evidence" value="ECO:0007669"/>
    <property type="project" value="UniProtKB-ARBA"/>
</dbReference>
<accession>A0A8J5GWW3</accession>
<comment type="caution">
    <text evidence="14">The sequence shown here is derived from an EMBL/GenBank/DDBJ whole genome shotgun (WGS) entry which is preliminary data.</text>
</comment>
<keyword evidence="2" id="KW-0150">Chloroplast</keyword>
<keyword evidence="7" id="KW-0809">Transit peptide</keyword>
<evidence type="ECO:0000256" key="3">
    <source>
        <dbReference type="ARBA" id="ARBA00022640"/>
    </source>
</evidence>
<evidence type="ECO:0000259" key="13">
    <source>
        <dbReference type="PROSITE" id="PS51295"/>
    </source>
</evidence>
<keyword evidence="4" id="KW-0507">mRNA processing</keyword>
<dbReference type="GO" id="GO:0003729">
    <property type="term" value="F:mRNA binding"/>
    <property type="evidence" value="ECO:0007669"/>
    <property type="project" value="InterPro"/>
</dbReference>
<gene>
    <name evidence="14" type="ORF">ZIOFF_029589</name>
</gene>
<evidence type="ECO:0000256" key="10">
    <source>
        <dbReference type="PROSITE-ProRule" id="PRU00626"/>
    </source>
</evidence>
<dbReference type="PROSITE" id="PS51295">
    <property type="entry name" value="CRM"/>
    <property type="match status" value="2"/>
</dbReference>
<keyword evidence="8" id="KW-0508">mRNA splicing</keyword>
<dbReference type="Pfam" id="PF01985">
    <property type="entry name" value="CRS1_YhbY"/>
    <property type="match status" value="2"/>
</dbReference>
<evidence type="ECO:0000256" key="11">
    <source>
        <dbReference type="SAM" id="Coils"/>
    </source>
</evidence>
<protein>
    <recommendedName>
        <fullName evidence="13">CRM domain-containing protein</fullName>
    </recommendedName>
</protein>
<dbReference type="InterPro" id="IPR035920">
    <property type="entry name" value="YhbY-like_sf"/>
</dbReference>
<dbReference type="GO" id="GO:0009507">
    <property type="term" value="C:chloroplast"/>
    <property type="evidence" value="ECO:0007669"/>
    <property type="project" value="UniProtKB-SubCell"/>
</dbReference>
<keyword evidence="11" id="KW-0175">Coiled coil</keyword>
<feature type="compositionally biased region" description="Basic and acidic residues" evidence="12">
    <location>
        <begin position="111"/>
        <end position="122"/>
    </location>
</feature>
<evidence type="ECO:0000256" key="4">
    <source>
        <dbReference type="ARBA" id="ARBA00022664"/>
    </source>
</evidence>
<keyword evidence="5" id="KW-0677">Repeat</keyword>
<dbReference type="PANTHER" id="PTHR31846:SF10">
    <property type="entry name" value="CHLOROPLASTIC GROUP IIA INTRON SPLICING FACILITATOR CRS1, CHLOROPLASTIC"/>
    <property type="match status" value="1"/>
</dbReference>
<evidence type="ECO:0000256" key="12">
    <source>
        <dbReference type="SAM" id="MobiDB-lite"/>
    </source>
</evidence>
<dbReference type="EMBL" id="JACMSC010000008">
    <property type="protein sequence ID" value="KAG6511521.1"/>
    <property type="molecule type" value="Genomic_DNA"/>
</dbReference>
<dbReference type="GO" id="GO:1990904">
    <property type="term" value="C:ribonucleoprotein complex"/>
    <property type="evidence" value="ECO:0007669"/>
    <property type="project" value="UniProtKB-KW"/>
</dbReference>
<reference evidence="14 15" key="1">
    <citation type="submission" date="2020-08" db="EMBL/GenBank/DDBJ databases">
        <title>Plant Genome Project.</title>
        <authorList>
            <person name="Zhang R.-G."/>
        </authorList>
    </citation>
    <scope>NUCLEOTIDE SEQUENCE [LARGE SCALE GENOMIC DNA]</scope>
    <source>
        <tissue evidence="14">Rhizome</tissue>
    </source>
</reference>
<dbReference type="SUPFAM" id="SSF75471">
    <property type="entry name" value="YhbY-like"/>
    <property type="match status" value="2"/>
</dbReference>
<evidence type="ECO:0000256" key="1">
    <source>
        <dbReference type="ARBA" id="ARBA00004229"/>
    </source>
</evidence>
<feature type="domain" description="CRM" evidence="13">
    <location>
        <begin position="209"/>
        <end position="305"/>
    </location>
</feature>
<dbReference type="InterPro" id="IPR001890">
    <property type="entry name" value="RNA-binding_CRM"/>
</dbReference>
<dbReference type="Proteomes" id="UP000734854">
    <property type="component" value="Unassembled WGS sequence"/>
</dbReference>
<dbReference type="InterPro" id="IPR045278">
    <property type="entry name" value="CRS1/CFM2/CFM3"/>
</dbReference>
<dbReference type="GO" id="GO:0006397">
    <property type="term" value="P:mRNA processing"/>
    <property type="evidence" value="ECO:0007669"/>
    <property type="project" value="UniProtKB-KW"/>
</dbReference>
<comment type="subcellular location">
    <subcellularLocation>
        <location evidence="1">Plastid</location>
        <location evidence="1">Chloroplast</location>
    </subcellularLocation>
</comment>
<evidence type="ECO:0000256" key="6">
    <source>
        <dbReference type="ARBA" id="ARBA00022884"/>
    </source>
</evidence>
<evidence type="ECO:0000256" key="2">
    <source>
        <dbReference type="ARBA" id="ARBA00022528"/>
    </source>
</evidence>
<feature type="compositionally biased region" description="Basic and acidic residues" evidence="12">
    <location>
        <begin position="45"/>
        <end position="58"/>
    </location>
</feature>
<name>A0A8J5GWW3_ZINOF</name>
<keyword evidence="9" id="KW-0687">Ribonucleoprotein</keyword>
<dbReference type="SMART" id="SM01103">
    <property type="entry name" value="CRS1_YhbY"/>
    <property type="match status" value="2"/>
</dbReference>
<dbReference type="AlphaFoldDB" id="A0A8J5GWW3"/>
<evidence type="ECO:0000256" key="8">
    <source>
        <dbReference type="ARBA" id="ARBA00023187"/>
    </source>
</evidence>
<organism evidence="14 15">
    <name type="scientific">Zingiber officinale</name>
    <name type="common">Ginger</name>
    <name type="synonym">Amomum zingiber</name>
    <dbReference type="NCBI Taxonomy" id="94328"/>
    <lineage>
        <taxon>Eukaryota</taxon>
        <taxon>Viridiplantae</taxon>
        <taxon>Streptophyta</taxon>
        <taxon>Embryophyta</taxon>
        <taxon>Tracheophyta</taxon>
        <taxon>Spermatophyta</taxon>
        <taxon>Magnoliopsida</taxon>
        <taxon>Liliopsida</taxon>
        <taxon>Zingiberales</taxon>
        <taxon>Zingiberaceae</taxon>
        <taxon>Zingiber</taxon>
    </lineage>
</organism>
<dbReference type="PANTHER" id="PTHR31846">
    <property type="entry name" value="CRS1 / YHBY (CRM) DOMAIN-CONTAINING PROTEIN"/>
    <property type="match status" value="1"/>
</dbReference>
<evidence type="ECO:0000256" key="9">
    <source>
        <dbReference type="ARBA" id="ARBA00023274"/>
    </source>
</evidence>
<evidence type="ECO:0000313" key="14">
    <source>
        <dbReference type="EMBL" id="KAG6511521.1"/>
    </source>
</evidence>
<dbReference type="Gene3D" id="3.30.110.60">
    <property type="entry name" value="YhbY-like"/>
    <property type="match status" value="2"/>
</dbReference>
<feature type="region of interest" description="Disordered" evidence="12">
    <location>
        <begin position="88"/>
        <end position="122"/>
    </location>
</feature>
<feature type="coiled-coil region" evidence="11">
    <location>
        <begin position="503"/>
        <end position="530"/>
    </location>
</feature>
<feature type="region of interest" description="Disordered" evidence="12">
    <location>
        <begin position="45"/>
        <end position="69"/>
    </location>
</feature>
<proteinExistence type="predicted"/>